<evidence type="ECO:0000313" key="12">
    <source>
        <dbReference type="Proteomes" id="UP001159363"/>
    </source>
</evidence>
<name>A0ABQ9H6Y0_9NEOP</name>
<keyword evidence="7 10" id="KW-0862">Zinc</keyword>
<keyword evidence="6 10" id="KW-0378">Hydrolase</keyword>
<evidence type="ECO:0000256" key="1">
    <source>
        <dbReference type="ARBA" id="ARBA00001946"/>
    </source>
</evidence>
<protein>
    <recommendedName>
        <fullName evidence="4 10">Alkaline phosphatase</fullName>
        <ecNumber evidence="4 10">3.1.3.1</ecNumber>
    </recommendedName>
</protein>
<dbReference type="Gene3D" id="3.40.720.10">
    <property type="entry name" value="Alkaline Phosphatase, subunit A"/>
    <property type="match status" value="1"/>
</dbReference>
<dbReference type="CDD" id="cd16012">
    <property type="entry name" value="ALP"/>
    <property type="match status" value="1"/>
</dbReference>
<dbReference type="SUPFAM" id="SSF53649">
    <property type="entry name" value="Alkaline phosphatase-like"/>
    <property type="match status" value="1"/>
</dbReference>
<dbReference type="InterPro" id="IPR017850">
    <property type="entry name" value="Alkaline_phosphatase_core_sf"/>
</dbReference>
<evidence type="ECO:0000256" key="4">
    <source>
        <dbReference type="ARBA" id="ARBA00012647"/>
    </source>
</evidence>
<comment type="similarity">
    <text evidence="3 9">Belongs to the alkaline phosphatase family.</text>
</comment>
<organism evidence="11 12">
    <name type="scientific">Dryococelus australis</name>
    <dbReference type="NCBI Taxonomy" id="614101"/>
    <lineage>
        <taxon>Eukaryota</taxon>
        <taxon>Metazoa</taxon>
        <taxon>Ecdysozoa</taxon>
        <taxon>Arthropoda</taxon>
        <taxon>Hexapoda</taxon>
        <taxon>Insecta</taxon>
        <taxon>Pterygota</taxon>
        <taxon>Neoptera</taxon>
        <taxon>Polyneoptera</taxon>
        <taxon>Phasmatodea</taxon>
        <taxon>Verophasmatodea</taxon>
        <taxon>Anareolatae</taxon>
        <taxon>Phasmatidae</taxon>
        <taxon>Eurycanthinae</taxon>
        <taxon>Dryococelus</taxon>
    </lineage>
</organism>
<dbReference type="EMBL" id="JARBHB010000007">
    <property type="protein sequence ID" value="KAJ8879908.1"/>
    <property type="molecule type" value="Genomic_DNA"/>
</dbReference>
<keyword evidence="5" id="KW-0479">Metal-binding</keyword>
<comment type="caution">
    <text evidence="11">The sequence shown here is derived from an EMBL/GenBank/DDBJ whole genome shotgun (WGS) entry which is preliminary data.</text>
</comment>
<evidence type="ECO:0000256" key="7">
    <source>
        <dbReference type="ARBA" id="ARBA00022833"/>
    </source>
</evidence>
<dbReference type="SMART" id="SM00098">
    <property type="entry name" value="alkPPc"/>
    <property type="match status" value="1"/>
</dbReference>
<evidence type="ECO:0000256" key="9">
    <source>
        <dbReference type="RuleBase" id="RU003946"/>
    </source>
</evidence>
<comment type="catalytic activity">
    <reaction evidence="10">
        <text>a phosphate monoester + H2O = an alcohol + phosphate</text>
        <dbReference type="Rhea" id="RHEA:15017"/>
        <dbReference type="ChEBI" id="CHEBI:15377"/>
        <dbReference type="ChEBI" id="CHEBI:30879"/>
        <dbReference type="ChEBI" id="CHEBI:43474"/>
        <dbReference type="ChEBI" id="CHEBI:67140"/>
        <dbReference type="EC" id="3.1.3.1"/>
    </reaction>
</comment>
<dbReference type="Pfam" id="PF00245">
    <property type="entry name" value="Alk_phosphatase"/>
    <property type="match status" value="1"/>
</dbReference>
<dbReference type="PANTHER" id="PTHR11596:SF83">
    <property type="entry name" value="ALKALINE PHOSPHATASE 4"/>
    <property type="match status" value="1"/>
</dbReference>
<proteinExistence type="inferred from homology"/>
<sequence length="450" mass="48556">MQGRPGEESIMSFERFPVVGLAKTYCVDRQVPDSASTATALFSGVKANYYTLGLDATATRDHCDAAGDPGRRLPSLATWAQEAGRHVGLVTTTRLTHATPAALYSHSNSRDWECDGAVPADQRSCVKDVARQLVEDSPGARLRVVLGGGARQLGDSQDGDDAVDGCRRSDGRNLAAEWLRLGGGRHRVVRTAHELHAVDLSRTDYLLGVFAPDHIPYGAERLPQHPSLVNMTTTAISLLDRHPAGFLLVVEGGLIDHAHHDNYARLALQEAVELERAVAAVVELTNPDETLVVVTADHSHAFTFNGYPPRGNDVLGFANETEDMEPYETLSYANGKGYHEHHFQNGSRRPVAEMDRSSPRYRHFAGHPIDSETHGGEDVAVYARGPFAHLLAGVFEQSYVAHAVSYAACFGPSADMCPARARRRYASSSTSAAASTSWAVLAVGLAAAVR</sequence>
<dbReference type="Proteomes" id="UP001159363">
    <property type="component" value="Chromosome 6"/>
</dbReference>
<keyword evidence="12" id="KW-1185">Reference proteome</keyword>
<evidence type="ECO:0000256" key="6">
    <source>
        <dbReference type="ARBA" id="ARBA00022801"/>
    </source>
</evidence>
<evidence type="ECO:0000256" key="5">
    <source>
        <dbReference type="ARBA" id="ARBA00022723"/>
    </source>
</evidence>
<accession>A0ABQ9H6Y0</accession>
<evidence type="ECO:0000313" key="11">
    <source>
        <dbReference type="EMBL" id="KAJ8879908.1"/>
    </source>
</evidence>
<keyword evidence="8 10" id="KW-0460">Magnesium</keyword>
<dbReference type="InterPro" id="IPR018299">
    <property type="entry name" value="Alkaline_phosphatase_AS"/>
</dbReference>
<comment type="cofactor">
    <cofactor evidence="1">
        <name>Mg(2+)</name>
        <dbReference type="ChEBI" id="CHEBI:18420"/>
    </cofactor>
</comment>
<reference evidence="11 12" key="1">
    <citation type="submission" date="2023-02" db="EMBL/GenBank/DDBJ databases">
        <title>LHISI_Scaffold_Assembly.</title>
        <authorList>
            <person name="Stuart O.P."/>
            <person name="Cleave R."/>
            <person name="Magrath M.J.L."/>
            <person name="Mikheyev A.S."/>
        </authorList>
    </citation>
    <scope>NUCLEOTIDE SEQUENCE [LARGE SCALE GENOMIC DNA]</scope>
    <source>
        <strain evidence="11">Daus_M_001</strain>
        <tissue evidence="11">Leg muscle</tissue>
    </source>
</reference>
<evidence type="ECO:0000256" key="2">
    <source>
        <dbReference type="ARBA" id="ARBA00001947"/>
    </source>
</evidence>
<comment type="cofactor">
    <cofactor evidence="2">
        <name>Zn(2+)</name>
        <dbReference type="ChEBI" id="CHEBI:29105"/>
    </cofactor>
</comment>
<dbReference type="PROSITE" id="PS00123">
    <property type="entry name" value="ALKALINE_PHOSPHATASE"/>
    <property type="match status" value="1"/>
</dbReference>
<dbReference type="PANTHER" id="PTHR11596">
    <property type="entry name" value="ALKALINE PHOSPHATASE"/>
    <property type="match status" value="1"/>
</dbReference>
<evidence type="ECO:0000256" key="3">
    <source>
        <dbReference type="ARBA" id="ARBA00005984"/>
    </source>
</evidence>
<dbReference type="PRINTS" id="PR00113">
    <property type="entry name" value="ALKPHPHTASE"/>
</dbReference>
<evidence type="ECO:0000256" key="10">
    <source>
        <dbReference type="RuleBase" id="RU003947"/>
    </source>
</evidence>
<dbReference type="EC" id="3.1.3.1" evidence="4 10"/>
<evidence type="ECO:0000256" key="8">
    <source>
        <dbReference type="ARBA" id="ARBA00022842"/>
    </source>
</evidence>
<dbReference type="InterPro" id="IPR001952">
    <property type="entry name" value="Alkaline_phosphatase"/>
</dbReference>
<gene>
    <name evidence="11" type="ORF">PR048_020528</name>
</gene>